<keyword evidence="2" id="KW-1185">Reference proteome</keyword>
<accession>A0ABU8WYI7</accession>
<gene>
    <name evidence="1" type="ORF">WKW82_35095</name>
</gene>
<dbReference type="EMBL" id="JBBKZT010000028">
    <property type="protein sequence ID" value="MEJ8851900.1"/>
    <property type="molecule type" value="Genomic_DNA"/>
</dbReference>
<reference evidence="1 2" key="1">
    <citation type="submission" date="2024-03" db="EMBL/GenBank/DDBJ databases">
        <title>Novel species of the genus Variovorax.</title>
        <authorList>
            <person name="Liu Q."/>
            <person name="Xin Y.-H."/>
        </authorList>
    </citation>
    <scope>NUCLEOTIDE SEQUENCE [LARGE SCALE GENOMIC DNA]</scope>
    <source>
        <strain evidence="1 2">KACC 18900</strain>
    </source>
</reference>
<evidence type="ECO:0000313" key="1">
    <source>
        <dbReference type="EMBL" id="MEJ8851900.1"/>
    </source>
</evidence>
<name>A0ABU8WYI7_9BURK</name>
<sequence>MYAFISKERFAAAGPAATAVLRHRERDAEIKGRRWRFERGTVSGDGRASAWAEFSDEADYGKTLGKLSIRAEENKAGGWTVTHSVRRAVKP</sequence>
<organism evidence="1 2">
    <name type="scientific">Variovorax rhizosphaerae</name>
    <dbReference type="NCBI Taxonomy" id="1836200"/>
    <lineage>
        <taxon>Bacteria</taxon>
        <taxon>Pseudomonadati</taxon>
        <taxon>Pseudomonadota</taxon>
        <taxon>Betaproteobacteria</taxon>
        <taxon>Burkholderiales</taxon>
        <taxon>Comamonadaceae</taxon>
        <taxon>Variovorax</taxon>
    </lineage>
</organism>
<protein>
    <submittedName>
        <fullName evidence="1">Uncharacterized protein</fullName>
    </submittedName>
</protein>
<evidence type="ECO:0000313" key="2">
    <source>
        <dbReference type="Proteomes" id="UP001385892"/>
    </source>
</evidence>
<dbReference type="RefSeq" id="WP_340347709.1">
    <property type="nucleotide sequence ID" value="NZ_JBBKZT010000028.1"/>
</dbReference>
<proteinExistence type="predicted"/>
<dbReference type="Proteomes" id="UP001385892">
    <property type="component" value="Unassembled WGS sequence"/>
</dbReference>
<comment type="caution">
    <text evidence="1">The sequence shown here is derived from an EMBL/GenBank/DDBJ whole genome shotgun (WGS) entry which is preliminary data.</text>
</comment>